<dbReference type="NCBIfam" id="NF007967">
    <property type="entry name" value="PRK10691.1"/>
    <property type="match status" value="1"/>
</dbReference>
<sequence>MSSRSVKNSPTRRFIRRFFCSDARGLTFCAAGTNSYVLSYHRTQRDAMYQHHHWQGALLDYPVSKVVCVGSNYAKHIQEMGSATPEEPVLFIKPETALCDLRQPLVLPQGLGSVHHEVELAVLIGGTLRQASEEHVAKAIAGYGVALDLTLRDIQGKMKKAGQPWEKAKAFDNACPISGFIPAGEFAGDPQNTPLSLRVNGEVRQSGNTADMIHKIVPLIAYMSRFFTLRAGDVILTGTPEGVGPLNSGDALDIAFDDHTLTTRVL</sequence>
<dbReference type="PANTHER" id="PTHR11820:SF7">
    <property type="entry name" value="ACYLPYRUVASE FAHD1, MITOCHONDRIAL"/>
    <property type="match status" value="1"/>
</dbReference>
<protein>
    <submittedName>
        <fullName evidence="3">Uncharacterized protein ycgM</fullName>
        <ecNumber evidence="3">4.1.1.68</ecNumber>
        <ecNumber evidence="3">5.3.3.10</ecNumber>
    </submittedName>
</protein>
<dbReference type="GO" id="GO:0018800">
    <property type="term" value="F:5-oxopent-3-ene-1,2,5-tricarboxylate decarboxylase activity"/>
    <property type="evidence" value="ECO:0007669"/>
    <property type="project" value="UniProtKB-EC"/>
</dbReference>
<dbReference type="Gene3D" id="3.90.850.10">
    <property type="entry name" value="Fumarylacetoacetase-like, C-terminal domain"/>
    <property type="match status" value="1"/>
</dbReference>
<dbReference type="GO" id="GO:0046872">
    <property type="term" value="F:metal ion binding"/>
    <property type="evidence" value="ECO:0007669"/>
    <property type="project" value="UniProtKB-KW"/>
</dbReference>
<dbReference type="HOGENOM" id="CLU_028458_5_2_6"/>
<reference evidence="3 4" key="1">
    <citation type="journal article" date="2010" name="J. Bacteriol.">
        <title>Complete Genome Sequence of Cronobacter turicensis LMG 23827, a foodborne pathogen causing deaths in neonates.</title>
        <authorList>
            <person name="Stephan R."/>
            <person name="Lehner A."/>
            <person name="Tischler P."/>
            <person name="Rattei T."/>
        </authorList>
    </citation>
    <scope>NUCLEOTIDE SEQUENCE [LARGE SCALE GENOMIC DNA]</scope>
    <source>
        <strain evidence="4">DSM 18703 / CCUG 55852 / LMG 23827 / z3032</strain>
    </source>
</reference>
<accession>C9XUD9</accession>
<evidence type="ECO:0000259" key="2">
    <source>
        <dbReference type="Pfam" id="PF01557"/>
    </source>
</evidence>
<dbReference type="FunFam" id="3.90.850.10:FF:000007">
    <property type="entry name" value="Fumarylacetoacetate hydrolase family protein"/>
    <property type="match status" value="1"/>
</dbReference>
<keyword evidence="4" id="KW-1185">Reference proteome</keyword>
<keyword evidence="3" id="KW-0456">Lyase</keyword>
<dbReference type="EMBL" id="FN543093">
    <property type="protein sequence ID" value="CBA31556.1"/>
    <property type="molecule type" value="Genomic_DNA"/>
</dbReference>
<dbReference type="SUPFAM" id="SSF56529">
    <property type="entry name" value="FAH"/>
    <property type="match status" value="1"/>
</dbReference>
<dbReference type="EC" id="4.1.1.68" evidence="3"/>
<dbReference type="PANTHER" id="PTHR11820">
    <property type="entry name" value="ACYLPYRUVASE"/>
    <property type="match status" value="1"/>
</dbReference>
<organism evidence="3 4">
    <name type="scientific">Cronobacter turicensis (strain DSM 18703 / CCUG 55852 / LMG 23827 / z3032)</name>
    <dbReference type="NCBI Taxonomy" id="693216"/>
    <lineage>
        <taxon>Bacteria</taxon>
        <taxon>Pseudomonadati</taxon>
        <taxon>Pseudomonadota</taxon>
        <taxon>Gammaproteobacteria</taxon>
        <taxon>Enterobacterales</taxon>
        <taxon>Enterobacteriaceae</taxon>
        <taxon>Cronobacter</taxon>
    </lineage>
</organism>
<reference evidence="4" key="2">
    <citation type="journal article" date="2011" name="J. Bacteriol.">
        <title>Complete genome sequence of Cronobacter turicensis LMG 23827, a food-borne pathogen causing deaths in neonates.</title>
        <authorList>
            <person name="Stephan R."/>
            <person name="Lehner A."/>
            <person name="Tischler P."/>
            <person name="Rattei T."/>
        </authorList>
    </citation>
    <scope>NUCLEOTIDE SEQUENCE [LARGE SCALE GENOMIC DNA]</scope>
    <source>
        <strain evidence="4">DSM 18703 / CCUG 55852 / LMG 23827 / z3032</strain>
    </source>
</reference>
<evidence type="ECO:0000313" key="3">
    <source>
        <dbReference type="EMBL" id="CBA31556.1"/>
    </source>
</evidence>
<proteinExistence type="predicted"/>
<dbReference type="GO" id="GO:0018773">
    <property type="term" value="F:acetylpyruvate hydrolase activity"/>
    <property type="evidence" value="ECO:0007669"/>
    <property type="project" value="TreeGrafter"/>
</dbReference>
<dbReference type="InterPro" id="IPR011234">
    <property type="entry name" value="Fumarylacetoacetase-like_C"/>
</dbReference>
<dbReference type="PATRIC" id="fig|693216.3.peg.2345"/>
<keyword evidence="3" id="KW-0413">Isomerase</keyword>
<keyword evidence="1" id="KW-0479">Metal-binding</keyword>
<dbReference type="GO" id="GO:0008704">
    <property type="term" value="F:5-carboxymethyl-2-hydroxymuconate delta-isomerase activity"/>
    <property type="evidence" value="ECO:0007669"/>
    <property type="project" value="UniProtKB-EC"/>
</dbReference>
<name>C9XUD9_CROTZ</name>
<dbReference type="Proteomes" id="UP000002069">
    <property type="component" value="Chromosome"/>
</dbReference>
<feature type="domain" description="Fumarylacetoacetase-like C-terminal" evidence="2">
    <location>
        <begin position="65"/>
        <end position="257"/>
    </location>
</feature>
<dbReference type="KEGG" id="ctu:CTU_24750"/>
<evidence type="ECO:0000313" key="4">
    <source>
        <dbReference type="Proteomes" id="UP000002069"/>
    </source>
</evidence>
<dbReference type="InterPro" id="IPR036663">
    <property type="entry name" value="Fumarylacetoacetase_C_sf"/>
</dbReference>
<dbReference type="EC" id="5.3.3.10" evidence="3"/>
<dbReference type="AlphaFoldDB" id="C9XUD9"/>
<dbReference type="Pfam" id="PF01557">
    <property type="entry name" value="FAA_hydrolase"/>
    <property type="match status" value="1"/>
</dbReference>
<gene>
    <name evidence="3" type="primary">ycgM</name>
    <name evidence="3" type="ordered locus">Ctu_24750</name>
</gene>
<evidence type="ECO:0000256" key="1">
    <source>
        <dbReference type="ARBA" id="ARBA00022723"/>
    </source>
</evidence>